<dbReference type="KEGG" id="rsin:B6N60_02220"/>
<organism evidence="1 2">
    <name type="scientific">Richelia sinica FACHB-800</name>
    <dbReference type="NCBI Taxonomy" id="1357546"/>
    <lineage>
        <taxon>Bacteria</taxon>
        <taxon>Bacillati</taxon>
        <taxon>Cyanobacteriota</taxon>
        <taxon>Cyanophyceae</taxon>
        <taxon>Nostocales</taxon>
        <taxon>Nostocaceae</taxon>
        <taxon>Richelia</taxon>
    </lineage>
</organism>
<accession>A0A975T7K1</accession>
<sequence>MILLWGNEVVLLLLHHLFYAVSVRSPLIYGLPSLVTSASAYCSDFTVHFAVSDNGRFNQFFMFA</sequence>
<dbReference type="AlphaFoldDB" id="A0A975T7K1"/>
<dbReference type="EMBL" id="CP021056">
    <property type="protein sequence ID" value="QXE23530.1"/>
    <property type="molecule type" value="Genomic_DNA"/>
</dbReference>
<reference evidence="1" key="1">
    <citation type="submission" date="2017-04" db="EMBL/GenBank/DDBJ databases">
        <title>Genome deletions in a multicellular cyanobacterial endosymbiont for morphological adaptation in marine diatoms.</title>
        <authorList>
            <person name="Wang Y."/>
            <person name="Gao H."/>
            <person name="Li R."/>
            <person name="Xu X."/>
        </authorList>
    </citation>
    <scope>NUCLEOTIDE SEQUENCE</scope>
    <source>
        <strain evidence="1">FACHB 800</strain>
    </source>
</reference>
<protein>
    <submittedName>
        <fullName evidence="1">Uncharacterized protein</fullName>
    </submittedName>
</protein>
<dbReference type="Proteomes" id="UP000683511">
    <property type="component" value="Chromosome"/>
</dbReference>
<name>A0A975T7K1_9NOST</name>
<keyword evidence="2" id="KW-1185">Reference proteome</keyword>
<proteinExistence type="predicted"/>
<gene>
    <name evidence="1" type="ORF">B6N60_02220</name>
</gene>
<evidence type="ECO:0000313" key="1">
    <source>
        <dbReference type="EMBL" id="QXE23530.1"/>
    </source>
</evidence>
<evidence type="ECO:0000313" key="2">
    <source>
        <dbReference type="Proteomes" id="UP000683511"/>
    </source>
</evidence>